<feature type="domain" description="C2H2-type" evidence="14">
    <location>
        <begin position="581"/>
        <end position="610"/>
    </location>
</feature>
<feature type="domain" description="C2H2-type" evidence="14">
    <location>
        <begin position="466"/>
        <end position="493"/>
    </location>
</feature>
<reference evidence="15" key="2">
    <citation type="submission" date="2025-08" db="UniProtKB">
        <authorList>
            <consortium name="Ensembl"/>
        </authorList>
    </citation>
    <scope>IDENTIFICATION</scope>
</reference>
<dbReference type="InterPro" id="IPR036236">
    <property type="entry name" value="Znf_C2H2_sf"/>
</dbReference>
<dbReference type="FunFam" id="3.30.160.60:FF:002343">
    <property type="entry name" value="Zinc finger protein 33A"/>
    <property type="match status" value="1"/>
</dbReference>
<feature type="region of interest" description="Disordered" evidence="13">
    <location>
        <begin position="291"/>
        <end position="362"/>
    </location>
</feature>
<dbReference type="PROSITE" id="PS00028">
    <property type="entry name" value="ZINC_FINGER_C2H2_1"/>
    <property type="match status" value="11"/>
</dbReference>
<keyword evidence="8" id="KW-0805">Transcription regulation</keyword>
<feature type="domain" description="C2H2-type" evidence="14">
    <location>
        <begin position="667"/>
        <end position="692"/>
    </location>
</feature>
<feature type="domain" description="C2H2-type" evidence="14">
    <location>
        <begin position="553"/>
        <end position="580"/>
    </location>
</feature>
<proteinExistence type="inferred from homology"/>
<evidence type="ECO:0000256" key="4">
    <source>
        <dbReference type="ARBA" id="ARBA00022723"/>
    </source>
</evidence>
<protein>
    <recommendedName>
        <fullName evidence="14">C2H2-type domain-containing protein</fullName>
    </recommendedName>
</protein>
<evidence type="ECO:0000256" key="11">
    <source>
        <dbReference type="ARBA" id="ARBA00023242"/>
    </source>
</evidence>
<feature type="domain" description="C2H2-type" evidence="14">
    <location>
        <begin position="242"/>
        <end position="264"/>
    </location>
</feature>
<evidence type="ECO:0000256" key="3">
    <source>
        <dbReference type="ARBA" id="ARBA00006991"/>
    </source>
</evidence>
<dbReference type="PANTHER" id="PTHR23234:SF10">
    <property type="entry name" value="RIKEN CDNA 6720489N17 GENE-RELATED"/>
    <property type="match status" value="1"/>
</dbReference>
<feature type="compositionally biased region" description="Basic and acidic residues" evidence="13">
    <location>
        <begin position="291"/>
        <end position="301"/>
    </location>
</feature>
<dbReference type="FunFam" id="3.30.160.60:FF:000072">
    <property type="entry name" value="zinc finger protein 143 isoform X1"/>
    <property type="match status" value="1"/>
</dbReference>
<comment type="similarity">
    <text evidence="3">Belongs to the krueppel C2H2-type zinc-finger protein family.</text>
</comment>
<keyword evidence="11" id="KW-0539">Nucleus</keyword>
<dbReference type="GO" id="GO:0008270">
    <property type="term" value="F:zinc ion binding"/>
    <property type="evidence" value="ECO:0007669"/>
    <property type="project" value="UniProtKB-KW"/>
</dbReference>
<keyword evidence="16" id="KW-1185">Reference proteome</keyword>
<gene>
    <name evidence="15" type="primary">MYNN</name>
</gene>
<dbReference type="FunFam" id="3.30.160.60:FF:000710">
    <property type="entry name" value="Zinc finger protein 768"/>
    <property type="match status" value="1"/>
</dbReference>
<evidence type="ECO:0000256" key="1">
    <source>
        <dbReference type="ARBA" id="ARBA00003767"/>
    </source>
</evidence>
<dbReference type="Proteomes" id="UP000265140">
    <property type="component" value="Chromosome 5"/>
</dbReference>
<keyword evidence="5" id="KW-0677">Repeat</keyword>
<dbReference type="AlphaFoldDB" id="A0AAY5KDL6"/>
<feature type="domain" description="C2H2-type" evidence="14">
    <location>
        <begin position="438"/>
        <end position="465"/>
    </location>
</feature>
<evidence type="ECO:0000256" key="7">
    <source>
        <dbReference type="ARBA" id="ARBA00022833"/>
    </source>
</evidence>
<dbReference type="SUPFAM" id="SSF57667">
    <property type="entry name" value="beta-beta-alpha zinc fingers"/>
    <property type="match status" value="6"/>
</dbReference>
<dbReference type="Pfam" id="PF00096">
    <property type="entry name" value="zf-C2H2"/>
    <property type="match status" value="6"/>
</dbReference>
<dbReference type="Gene3D" id="3.30.160.60">
    <property type="entry name" value="Classic Zinc Finger"/>
    <property type="match status" value="10"/>
</dbReference>
<dbReference type="FunFam" id="3.30.160.60:FF:000384">
    <property type="entry name" value="Zinc finger protein 550"/>
    <property type="match status" value="1"/>
</dbReference>
<evidence type="ECO:0000256" key="2">
    <source>
        <dbReference type="ARBA" id="ARBA00004123"/>
    </source>
</evidence>
<evidence type="ECO:0000256" key="9">
    <source>
        <dbReference type="ARBA" id="ARBA00023125"/>
    </source>
</evidence>
<feature type="domain" description="C2H2-type" evidence="14">
    <location>
        <begin position="611"/>
        <end position="638"/>
    </location>
</feature>
<name>A0AAY5KDL6_ESOLU</name>
<dbReference type="PROSITE" id="PS50157">
    <property type="entry name" value="ZINC_FINGER_C2H2_2"/>
    <property type="match status" value="11"/>
</dbReference>
<dbReference type="InterPro" id="IPR013087">
    <property type="entry name" value="Znf_C2H2_type"/>
</dbReference>
<evidence type="ECO:0000259" key="14">
    <source>
        <dbReference type="PROSITE" id="PS50157"/>
    </source>
</evidence>
<dbReference type="GeneTree" id="ENSGT01150000286981"/>
<feature type="domain" description="C2H2-type" evidence="14">
    <location>
        <begin position="492"/>
        <end position="522"/>
    </location>
</feature>
<keyword evidence="9" id="KW-0238">DNA-binding</keyword>
<feature type="compositionally biased region" description="Polar residues" evidence="13">
    <location>
        <begin position="326"/>
        <end position="335"/>
    </location>
</feature>
<keyword evidence="7" id="KW-0862">Zinc</keyword>
<evidence type="ECO:0000256" key="10">
    <source>
        <dbReference type="ARBA" id="ARBA00023163"/>
    </source>
</evidence>
<evidence type="ECO:0000256" key="12">
    <source>
        <dbReference type="PROSITE-ProRule" id="PRU00042"/>
    </source>
</evidence>
<feature type="domain" description="C2H2-type" evidence="14">
    <location>
        <begin position="639"/>
        <end position="666"/>
    </location>
</feature>
<dbReference type="SMART" id="SM00355">
    <property type="entry name" value="ZnF_C2H2"/>
    <property type="match status" value="13"/>
</dbReference>
<dbReference type="GO" id="GO:0003677">
    <property type="term" value="F:DNA binding"/>
    <property type="evidence" value="ECO:0007669"/>
    <property type="project" value="UniProtKB-KW"/>
</dbReference>
<feature type="compositionally biased region" description="Polar residues" evidence="13">
    <location>
        <begin position="343"/>
        <end position="362"/>
    </location>
</feature>
<evidence type="ECO:0000256" key="8">
    <source>
        <dbReference type="ARBA" id="ARBA00023015"/>
    </source>
</evidence>
<dbReference type="InterPro" id="IPR050758">
    <property type="entry name" value="Znf_C2H2-type"/>
</dbReference>
<keyword evidence="4" id="KW-0479">Metal-binding</keyword>
<sequence>PQQLKTLLQYHRDLNLLDSHGSQLYRAILEVESATQTEYTEEQSGSSVIVIERTEKMECEINNKQSVEFADPDGHEDMEASTGNVEASYVGIETIKDETECVFSEVDPRYKTVMVIGEDGVAQPFDVLTIEKPNIKTQKASGRHRDQMKSIDVSDMIISSMLHKPSTDVKEIDGANLTLPSRPLRQNRGRKMKMLLAQERRQTKTEFSEEKTLNKCPICGKTFSRGADMKRHQKIHTGERPFQCVQCRKCFQYHFDLTRHQQNVCKVLLSDPKGATSKQLECKDERVLNEAEDPKSLEKRLGKSPVSDEDSKILNKTVQKPEVGNTEPSSGTLQEVTPEHSDSSCNTHQDSSNDPPATKTSQTKTHKESKVCFICKKCLKHIVKTVCKCSRVFTDPEKLDRHKLVHKPLKCSMCESRLNGVKLLKKHYMDIHEFNGPFVCTFCEKSYTDLAALIRHERIHTGDLPYQCSYCPRKFNISAVLVEHERIHTGEKRCLCWECGKGFISNAKLKMHMLSVHSKPDDKRFFCSQCDKSYALQRTLQCHVARHHSGVRFPCTYCGKLFLSMSSLTRHDLIHTQERPFKCTQSECGKSFKSKSEVKVHMRYHTGERPFKCKDCGKGFTQNCYLTQHMRTHTGEKPYPCSVCGRKFDDSRKRKRHMMIHTGEKPHKCLKCEKAFSRAHLLKAHDRKEHCV</sequence>
<dbReference type="FunFam" id="3.30.160.60:FF:002110">
    <property type="entry name" value="Zinc finger protein 1053"/>
    <property type="match status" value="1"/>
</dbReference>
<reference evidence="15" key="3">
    <citation type="submission" date="2025-09" db="UniProtKB">
        <authorList>
            <consortium name="Ensembl"/>
        </authorList>
    </citation>
    <scope>IDENTIFICATION</scope>
</reference>
<dbReference type="FunFam" id="3.30.160.60:FF:000688">
    <property type="entry name" value="zinc finger protein 197 isoform X1"/>
    <property type="match status" value="2"/>
</dbReference>
<reference evidence="15 16" key="1">
    <citation type="submission" date="2020-02" db="EMBL/GenBank/DDBJ databases">
        <title>Esox lucius (northern pike) genome, fEsoLuc1, primary haplotype.</title>
        <authorList>
            <person name="Myers G."/>
            <person name="Karagic N."/>
            <person name="Meyer A."/>
            <person name="Pippel M."/>
            <person name="Reichard M."/>
            <person name="Winkler S."/>
            <person name="Tracey A."/>
            <person name="Sims Y."/>
            <person name="Howe K."/>
            <person name="Rhie A."/>
            <person name="Formenti G."/>
            <person name="Durbin R."/>
            <person name="Fedrigo O."/>
            <person name="Jarvis E.D."/>
        </authorList>
    </citation>
    <scope>NUCLEOTIDE SEQUENCE [LARGE SCALE GENOMIC DNA]</scope>
</reference>
<evidence type="ECO:0000313" key="15">
    <source>
        <dbReference type="Ensembl" id="ENSELUP00000084392.1"/>
    </source>
</evidence>
<organism evidence="15 16">
    <name type="scientific">Esox lucius</name>
    <name type="common">Northern pike</name>
    <dbReference type="NCBI Taxonomy" id="8010"/>
    <lineage>
        <taxon>Eukaryota</taxon>
        <taxon>Metazoa</taxon>
        <taxon>Chordata</taxon>
        <taxon>Craniata</taxon>
        <taxon>Vertebrata</taxon>
        <taxon>Euteleostomi</taxon>
        <taxon>Actinopterygii</taxon>
        <taxon>Neopterygii</taxon>
        <taxon>Teleostei</taxon>
        <taxon>Protacanthopterygii</taxon>
        <taxon>Esociformes</taxon>
        <taxon>Esocidae</taxon>
        <taxon>Esox</taxon>
    </lineage>
</organism>
<accession>A0AAY5KDL6</accession>
<evidence type="ECO:0000256" key="5">
    <source>
        <dbReference type="ARBA" id="ARBA00022737"/>
    </source>
</evidence>
<dbReference type="FunFam" id="3.30.160.60:FF:000325">
    <property type="entry name" value="ZFP90 zinc finger protein"/>
    <property type="match status" value="1"/>
</dbReference>
<keyword evidence="10" id="KW-0804">Transcription</keyword>
<dbReference type="GO" id="GO:0005634">
    <property type="term" value="C:nucleus"/>
    <property type="evidence" value="ECO:0007669"/>
    <property type="project" value="UniProtKB-SubCell"/>
</dbReference>
<comment type="subcellular location">
    <subcellularLocation>
        <location evidence="2">Nucleus</location>
    </subcellularLocation>
</comment>
<dbReference type="PANTHER" id="PTHR23234">
    <property type="entry name" value="ZNF44 PROTEIN"/>
    <property type="match status" value="1"/>
</dbReference>
<evidence type="ECO:0000256" key="6">
    <source>
        <dbReference type="ARBA" id="ARBA00022771"/>
    </source>
</evidence>
<evidence type="ECO:0000313" key="16">
    <source>
        <dbReference type="Proteomes" id="UP000265140"/>
    </source>
</evidence>
<dbReference type="Ensembl" id="ENSELUT00000112042.1">
    <property type="protein sequence ID" value="ENSELUP00000084392.1"/>
    <property type="gene ID" value="ENSELUG00000028258.2"/>
</dbReference>
<keyword evidence="6 12" id="KW-0863">Zinc-finger</keyword>
<evidence type="ECO:0000256" key="13">
    <source>
        <dbReference type="SAM" id="MobiDB-lite"/>
    </source>
</evidence>
<feature type="domain" description="C2H2-type" evidence="14">
    <location>
        <begin position="525"/>
        <end position="553"/>
    </location>
</feature>
<comment type="function">
    <text evidence="1">May be involved in transcriptional regulation.</text>
</comment>
<feature type="domain" description="C2H2-type" evidence="14">
    <location>
        <begin position="214"/>
        <end position="241"/>
    </location>
</feature>